<keyword evidence="3" id="KW-1185">Reference proteome</keyword>
<dbReference type="EMBL" id="CP146069">
    <property type="protein sequence ID" value="WWR46078.1"/>
    <property type="molecule type" value="Genomic_DNA"/>
</dbReference>
<evidence type="ECO:0000313" key="3">
    <source>
        <dbReference type="Proteomes" id="UP001364156"/>
    </source>
</evidence>
<evidence type="ECO:0000313" key="2">
    <source>
        <dbReference type="EMBL" id="WWR46078.1"/>
    </source>
</evidence>
<gene>
    <name evidence="2" type="ORF">RZ517_15075</name>
</gene>
<dbReference type="Pfam" id="PF05990">
    <property type="entry name" value="DUF900"/>
    <property type="match status" value="1"/>
</dbReference>
<sequence length="438" mass="48171">MKMRSRGAILLLMILAACAGRNTTAILSPTPNLYTFETGEAYPAAGVPAQFRTTTTEILFMTDRNPVTDEFGAVVRYGERRNDSMAFGASWVEYGGLGSWNELIARTQATGQAGLTRLEPVGLTELARLPRTPLPYQSNGGRLQTTSEANAVYATRSATIRREVAARMQATGVDRVLLYIHGFNNEFDDGVGTLASIWHFAGRRSLPVLFSWPAGNDGPLAYFRDIESGEFSVFHLKEFMRILADVPEVKRIDIVAHSRGSAVMTDALRELMLESRGGGRDPRRILKTGILVLAAADLDVGVTRQRLVAERFADGFDQINIYTNPQDGALRLSRLIGNVTRLGGVDPDKLSERELNDLKGTGNVNIVMVESGSVQLGHAYFRENPAVLSDIVLALRTRAMPGTRFRPLDPIAGNIWGLHQNYPAEVLPEMLDRPLVDR</sequence>
<accession>A0ABZ2HFQ4</accession>
<dbReference type="InterPro" id="IPR010297">
    <property type="entry name" value="DUF900_hydrolase"/>
</dbReference>
<dbReference type="RefSeq" id="WP_338548975.1">
    <property type="nucleotide sequence ID" value="NZ_CP146069.1"/>
</dbReference>
<keyword evidence="2" id="KW-0378">Hydrolase</keyword>
<dbReference type="PROSITE" id="PS51257">
    <property type="entry name" value="PROKAR_LIPOPROTEIN"/>
    <property type="match status" value="1"/>
</dbReference>
<keyword evidence="1" id="KW-0732">Signal</keyword>
<reference evidence="2 3" key="1">
    <citation type="submission" date="2023-10" db="EMBL/GenBank/DDBJ databases">
        <title>Roseovarius strain S88 nov., isolated from a marine algae.</title>
        <authorList>
            <person name="Lee M.W."/>
            <person name="Lee J.K."/>
            <person name="Kim J.M."/>
            <person name="Choi D.G."/>
            <person name="Baek J.H."/>
            <person name="Bayburt H."/>
            <person name="Jung J.J."/>
            <person name="Han D.M."/>
            <person name="Jeon C.O."/>
        </authorList>
    </citation>
    <scope>NUCLEOTIDE SEQUENCE [LARGE SCALE GENOMIC DNA]</scope>
    <source>
        <strain evidence="2 3">S88</strain>
    </source>
</reference>
<feature type="chain" id="PRO_5047432110" evidence="1">
    <location>
        <begin position="20"/>
        <end position="438"/>
    </location>
</feature>
<dbReference type="PANTHER" id="PTHR36513">
    <property type="entry name" value="ABC TRANSMEMBRANE TYPE-1 DOMAIN-CONTAINING PROTEIN"/>
    <property type="match status" value="1"/>
</dbReference>
<feature type="signal peptide" evidence="1">
    <location>
        <begin position="1"/>
        <end position="19"/>
    </location>
</feature>
<evidence type="ECO:0000256" key="1">
    <source>
        <dbReference type="SAM" id="SignalP"/>
    </source>
</evidence>
<dbReference type="InterPro" id="IPR029058">
    <property type="entry name" value="AB_hydrolase_fold"/>
</dbReference>
<dbReference type="SUPFAM" id="SSF53474">
    <property type="entry name" value="alpha/beta-Hydrolases"/>
    <property type="match status" value="1"/>
</dbReference>
<organism evidence="2 3">
    <name type="scientific">Roseovarius phycicola</name>
    <dbReference type="NCBI Taxonomy" id="3080976"/>
    <lineage>
        <taxon>Bacteria</taxon>
        <taxon>Pseudomonadati</taxon>
        <taxon>Pseudomonadota</taxon>
        <taxon>Alphaproteobacteria</taxon>
        <taxon>Rhodobacterales</taxon>
        <taxon>Roseobacteraceae</taxon>
        <taxon>Roseovarius</taxon>
    </lineage>
</organism>
<proteinExistence type="predicted"/>
<dbReference type="PANTHER" id="PTHR36513:SF1">
    <property type="entry name" value="TRANSMEMBRANE PROTEIN"/>
    <property type="match status" value="1"/>
</dbReference>
<dbReference type="GO" id="GO:0016787">
    <property type="term" value="F:hydrolase activity"/>
    <property type="evidence" value="ECO:0007669"/>
    <property type="project" value="UniProtKB-KW"/>
</dbReference>
<name>A0ABZ2HFQ4_9RHOB</name>
<protein>
    <submittedName>
        <fullName evidence="2">Alpha/beta hydrolase</fullName>
    </submittedName>
</protein>
<dbReference type="Proteomes" id="UP001364156">
    <property type="component" value="Chromosome"/>
</dbReference>